<dbReference type="PANTHER" id="PTHR32294">
    <property type="entry name" value="DNA POLYMERASE III SUBUNIT ALPHA"/>
    <property type="match status" value="1"/>
</dbReference>
<evidence type="ECO:0000256" key="4">
    <source>
        <dbReference type="ARBA" id="ARBA00022705"/>
    </source>
</evidence>
<keyword evidence="4" id="KW-0235">DNA replication</keyword>
<name>A0A6J5Q241_9CAUD</name>
<proteinExistence type="predicted"/>
<dbReference type="InterPro" id="IPR003141">
    <property type="entry name" value="Pol/His_phosphatase_N"/>
</dbReference>
<accession>A0A6J5Q241</accession>
<evidence type="ECO:0000256" key="1">
    <source>
        <dbReference type="ARBA" id="ARBA00012417"/>
    </source>
</evidence>
<keyword evidence="2" id="KW-0808">Transferase</keyword>
<dbReference type="NCBIfam" id="TIGR00594">
    <property type="entry name" value="polc"/>
    <property type="match status" value="1"/>
</dbReference>
<evidence type="ECO:0000256" key="3">
    <source>
        <dbReference type="ARBA" id="ARBA00022695"/>
    </source>
</evidence>
<reference evidence="8" key="1">
    <citation type="submission" date="2020-05" db="EMBL/GenBank/DDBJ databases">
        <authorList>
            <person name="Chiriac C."/>
            <person name="Salcher M."/>
            <person name="Ghai R."/>
            <person name="Kavagutti S V."/>
        </authorList>
    </citation>
    <scope>NUCLEOTIDE SEQUENCE</scope>
</reference>
<dbReference type="GO" id="GO:0008408">
    <property type="term" value="F:3'-5' exonuclease activity"/>
    <property type="evidence" value="ECO:0007669"/>
    <property type="project" value="InterPro"/>
</dbReference>
<dbReference type="GO" id="GO:0006260">
    <property type="term" value="P:DNA replication"/>
    <property type="evidence" value="ECO:0007669"/>
    <property type="project" value="UniProtKB-KW"/>
</dbReference>
<dbReference type="Pfam" id="PF14579">
    <property type="entry name" value="HHH_6"/>
    <property type="match status" value="1"/>
</dbReference>
<comment type="catalytic activity">
    <reaction evidence="6">
        <text>DNA(n) + a 2'-deoxyribonucleoside 5'-triphosphate = DNA(n+1) + diphosphate</text>
        <dbReference type="Rhea" id="RHEA:22508"/>
        <dbReference type="Rhea" id="RHEA-COMP:17339"/>
        <dbReference type="Rhea" id="RHEA-COMP:17340"/>
        <dbReference type="ChEBI" id="CHEBI:33019"/>
        <dbReference type="ChEBI" id="CHEBI:61560"/>
        <dbReference type="ChEBI" id="CHEBI:173112"/>
        <dbReference type="EC" id="2.7.7.7"/>
    </reaction>
</comment>
<dbReference type="InterPro" id="IPR040982">
    <property type="entry name" value="DNA_pol3_finger"/>
</dbReference>
<organism evidence="8">
    <name type="scientific">uncultured Caudovirales phage</name>
    <dbReference type="NCBI Taxonomy" id="2100421"/>
    <lineage>
        <taxon>Viruses</taxon>
        <taxon>Duplodnaviria</taxon>
        <taxon>Heunggongvirae</taxon>
        <taxon>Uroviricota</taxon>
        <taxon>Caudoviricetes</taxon>
        <taxon>Peduoviridae</taxon>
        <taxon>Maltschvirus</taxon>
        <taxon>Maltschvirus maltsch</taxon>
    </lineage>
</organism>
<dbReference type="Pfam" id="PF07733">
    <property type="entry name" value="DNA_pol3_alpha"/>
    <property type="match status" value="1"/>
</dbReference>
<dbReference type="Pfam" id="PF17657">
    <property type="entry name" value="DNA_pol3_finger"/>
    <property type="match status" value="1"/>
</dbReference>
<dbReference type="EC" id="2.7.7.7" evidence="1"/>
<dbReference type="Gene3D" id="3.20.20.140">
    <property type="entry name" value="Metal-dependent hydrolases"/>
    <property type="match status" value="1"/>
</dbReference>
<dbReference type="InterPro" id="IPR004805">
    <property type="entry name" value="DnaE2/DnaE/PolC"/>
</dbReference>
<evidence type="ECO:0000313" key="8">
    <source>
        <dbReference type="EMBL" id="CAB4176737.1"/>
    </source>
</evidence>
<dbReference type="EMBL" id="LR796937">
    <property type="protein sequence ID" value="CAB4176737.1"/>
    <property type="molecule type" value="Genomic_DNA"/>
</dbReference>
<dbReference type="SUPFAM" id="SSF81585">
    <property type="entry name" value="PsbU/PolX domain-like"/>
    <property type="match status" value="1"/>
</dbReference>
<keyword evidence="5" id="KW-0239">DNA-directed DNA polymerase</keyword>
<evidence type="ECO:0000256" key="6">
    <source>
        <dbReference type="ARBA" id="ARBA00049244"/>
    </source>
</evidence>
<dbReference type="GO" id="GO:0003887">
    <property type="term" value="F:DNA-directed DNA polymerase activity"/>
    <property type="evidence" value="ECO:0007669"/>
    <property type="project" value="UniProtKB-KW"/>
</dbReference>
<gene>
    <name evidence="8" type="ORF">UFOVP978_58</name>
</gene>
<evidence type="ECO:0000259" key="7">
    <source>
        <dbReference type="SMART" id="SM00481"/>
    </source>
</evidence>
<dbReference type="InterPro" id="IPR029460">
    <property type="entry name" value="DNAPol_HHH"/>
</dbReference>
<dbReference type="SUPFAM" id="SSF89550">
    <property type="entry name" value="PHP domain-like"/>
    <property type="match status" value="1"/>
</dbReference>
<dbReference type="InterPro" id="IPR004013">
    <property type="entry name" value="PHP_dom"/>
</dbReference>
<dbReference type="Pfam" id="PF02811">
    <property type="entry name" value="PHP"/>
    <property type="match status" value="1"/>
</dbReference>
<dbReference type="SMART" id="SM00481">
    <property type="entry name" value="POLIIIAc"/>
    <property type="match status" value="1"/>
</dbReference>
<evidence type="ECO:0000256" key="2">
    <source>
        <dbReference type="ARBA" id="ARBA00022679"/>
    </source>
</evidence>
<keyword evidence="3" id="KW-0548">Nucleotidyltransferase</keyword>
<feature type="domain" description="Polymerase/histidinol phosphatase N-terminal" evidence="7">
    <location>
        <begin position="5"/>
        <end position="72"/>
    </location>
</feature>
<dbReference type="InterPro" id="IPR011708">
    <property type="entry name" value="DNA_pol3_alpha_NTPase_dom"/>
</dbReference>
<dbReference type="InterPro" id="IPR016195">
    <property type="entry name" value="Pol/histidinol_Pase-like"/>
</dbReference>
<protein>
    <recommendedName>
        <fullName evidence="1">DNA-directed DNA polymerase</fullName>
        <ecNumber evidence="1">2.7.7.7</ecNumber>
    </recommendedName>
</protein>
<sequence length="895" mass="100038">MRPWAHLHAHSEYSVLDGMSHIDDMVAAAVSFQHPALALTDHGLMSGAVSLYKECRKSGIEPIIGLEAYLVENPARPEGKAKEDRFHLTILARNLEGYKTLVKLSTLSHQRDRYHRKPRLSLTDFQQINTENITVLTGCYFGALQQTLVNHGPGRAESVLRVLDHTFKNLYVEIQNHHTDHGTFTDDQLAGELYAISKKVGVRPVMTQDSHYCMEDHHSAHDMMKKLVIHGAKPGEAGFPGDSYHLCSSEWAEGHYKWDKSAPQIWEDGLESMQEILEGTEIRIPVLEKYRWHVPEVSTDSLERITARCNRMMRAKTFTTKELAVYRERLRYELSIIEDTGFAGYFDLVSDYVDWCTEQNILVNARGSANGSLVAWLLGITNVDPIKWGLMVERFIDRSRKKPPDIDLDIEQTRRSEVIEYISSRFSVSQIGTFLTMSASEDDGGKGSLFVNYLGFKRRTMDPADFQQAFGADGRTLTDRIRQHSASDLNALWLLDAMKVRRSAGAHPAGFIVDSPDHRADDLIPMMLIPSSGTQVSQLTMDDVEDLGFIKVDLLGLRSLTVLRRCQELIGRADPTDLSWIPLDDKDACKSLSEGVYESAIFQMEGWAISKGIKKLKIRRTNDCITAVALFRPALLEPGYDATYISNRSPRSAKPTYPHPVFKKHLGPTYGIPLYQEQVLEVLRDLGVSPDSLNDVLKAVKGKQGGKDAQGLFDATKRLYEDLADSAGMTIQEGEEGWELIEGFVGYGFNKAHATAYGLMAYRAGYLKAHYPREYMVSALQSVSGTDKESPYIKEAKRIGVKVMRADVNLSTEEWTLDPNTGSIRRSLTSIKGIGPSVAKSIAEGAPYKDITDFVDRSGSKVSGKSDFKKTGELKGTLLILRQSGAMSEMGVHPE</sequence>
<evidence type="ECO:0000256" key="5">
    <source>
        <dbReference type="ARBA" id="ARBA00022932"/>
    </source>
</evidence>
<dbReference type="Gene3D" id="1.10.150.870">
    <property type="match status" value="1"/>
</dbReference>